<organism evidence="3 4">
    <name type="scientific">Penicillium chermesinum</name>
    <dbReference type="NCBI Taxonomy" id="63820"/>
    <lineage>
        <taxon>Eukaryota</taxon>
        <taxon>Fungi</taxon>
        <taxon>Dikarya</taxon>
        <taxon>Ascomycota</taxon>
        <taxon>Pezizomycotina</taxon>
        <taxon>Eurotiomycetes</taxon>
        <taxon>Eurotiomycetidae</taxon>
        <taxon>Eurotiales</taxon>
        <taxon>Aspergillaceae</taxon>
        <taxon>Penicillium</taxon>
    </lineage>
</organism>
<reference evidence="3" key="2">
    <citation type="journal article" date="2023" name="IMA Fungus">
        <title>Comparative genomic study of the Penicillium genus elucidates a diverse pangenome and 15 lateral gene transfer events.</title>
        <authorList>
            <person name="Petersen C."/>
            <person name="Sorensen T."/>
            <person name="Nielsen M.R."/>
            <person name="Sondergaard T.E."/>
            <person name="Sorensen J.L."/>
            <person name="Fitzpatrick D.A."/>
            <person name="Frisvad J.C."/>
            <person name="Nielsen K.L."/>
        </authorList>
    </citation>
    <scope>NUCLEOTIDE SEQUENCE</scope>
    <source>
        <strain evidence="3">IBT 19713</strain>
    </source>
</reference>
<accession>A0A9W9TJZ0</accession>
<keyword evidence="2" id="KW-1133">Transmembrane helix</keyword>
<sequence length="268" mass="29838">MRSKPSDYPPIPFYIIRFWTLLSSILVSIILAVFISHLHSDGYKLPIAFLVLLVAGVLSLINAIISIIINCGFGLSPGFSLFTNVLLTIIWAAGLGLESYGMWNTILTSCTTEYWGNSTGVQVCELYKTLFAFSVIGTAAHLASLIFDVFIRRRVTRLGAYGLATTVRNVEPEDQMELTRTGLYSHSQQDSLSSAVPYDSAAVPPMAGALGHHDTAYSSTLEHERVGEALDYYDNVPMPQRGRQREFDHYGDMQDHPQQTAYEPLMYR</sequence>
<gene>
    <name evidence="3" type="ORF">N7468_006831</name>
</gene>
<feature type="transmembrane region" description="Helical" evidence="2">
    <location>
        <begin position="47"/>
        <end position="69"/>
    </location>
</feature>
<feature type="transmembrane region" description="Helical" evidence="2">
    <location>
        <begin position="12"/>
        <end position="35"/>
    </location>
</feature>
<name>A0A9W9TJZ0_9EURO</name>
<keyword evidence="2" id="KW-0472">Membrane</keyword>
<proteinExistence type="predicted"/>
<dbReference type="RefSeq" id="XP_058329017.1">
    <property type="nucleotide sequence ID" value="XM_058476127.1"/>
</dbReference>
<protein>
    <recommendedName>
        <fullName evidence="5">MARVEL domain-containing protein</fullName>
    </recommendedName>
</protein>
<comment type="caution">
    <text evidence="3">The sequence shown here is derived from an EMBL/GenBank/DDBJ whole genome shotgun (WGS) entry which is preliminary data.</text>
</comment>
<evidence type="ECO:0008006" key="5">
    <source>
        <dbReference type="Google" id="ProtNLM"/>
    </source>
</evidence>
<dbReference type="AlphaFoldDB" id="A0A9W9TJZ0"/>
<dbReference type="OrthoDB" id="5344006at2759"/>
<dbReference type="Proteomes" id="UP001150941">
    <property type="component" value="Unassembled WGS sequence"/>
</dbReference>
<keyword evidence="2" id="KW-0812">Transmembrane</keyword>
<evidence type="ECO:0000313" key="3">
    <source>
        <dbReference type="EMBL" id="KAJ5225606.1"/>
    </source>
</evidence>
<reference evidence="3" key="1">
    <citation type="submission" date="2022-11" db="EMBL/GenBank/DDBJ databases">
        <authorList>
            <person name="Petersen C."/>
        </authorList>
    </citation>
    <scope>NUCLEOTIDE SEQUENCE</scope>
    <source>
        <strain evidence="3">IBT 19713</strain>
    </source>
</reference>
<evidence type="ECO:0000256" key="1">
    <source>
        <dbReference type="SAM" id="MobiDB-lite"/>
    </source>
</evidence>
<feature type="transmembrane region" description="Helical" evidence="2">
    <location>
        <begin position="130"/>
        <end position="151"/>
    </location>
</feature>
<dbReference type="GeneID" id="83203430"/>
<dbReference type="EMBL" id="JAPQKS010000005">
    <property type="protein sequence ID" value="KAJ5225606.1"/>
    <property type="molecule type" value="Genomic_DNA"/>
</dbReference>
<feature type="transmembrane region" description="Helical" evidence="2">
    <location>
        <begin position="81"/>
        <end position="103"/>
    </location>
</feature>
<evidence type="ECO:0000256" key="2">
    <source>
        <dbReference type="SAM" id="Phobius"/>
    </source>
</evidence>
<evidence type="ECO:0000313" key="4">
    <source>
        <dbReference type="Proteomes" id="UP001150941"/>
    </source>
</evidence>
<feature type="region of interest" description="Disordered" evidence="1">
    <location>
        <begin position="248"/>
        <end position="268"/>
    </location>
</feature>
<keyword evidence="4" id="KW-1185">Reference proteome</keyword>